<accession>A0A7S4NCC2</accession>
<organism evidence="2">
    <name type="scientific">Odontella aurita</name>
    <dbReference type="NCBI Taxonomy" id="265563"/>
    <lineage>
        <taxon>Eukaryota</taxon>
        <taxon>Sar</taxon>
        <taxon>Stramenopiles</taxon>
        <taxon>Ochrophyta</taxon>
        <taxon>Bacillariophyta</taxon>
        <taxon>Mediophyceae</taxon>
        <taxon>Biddulphiophycidae</taxon>
        <taxon>Eupodiscales</taxon>
        <taxon>Odontellaceae</taxon>
        <taxon>Odontella</taxon>
    </lineage>
</organism>
<dbReference type="AlphaFoldDB" id="A0A7S4NCC2"/>
<evidence type="ECO:0000256" key="1">
    <source>
        <dbReference type="SAM" id="SignalP"/>
    </source>
</evidence>
<keyword evidence="1" id="KW-0732">Signal</keyword>
<name>A0A7S4NCC2_9STRA</name>
<dbReference type="EMBL" id="HBKQ01052528">
    <property type="protein sequence ID" value="CAE2278295.1"/>
    <property type="molecule type" value="Transcribed_RNA"/>
</dbReference>
<proteinExistence type="predicted"/>
<feature type="signal peptide" evidence="1">
    <location>
        <begin position="1"/>
        <end position="24"/>
    </location>
</feature>
<protein>
    <submittedName>
        <fullName evidence="2">Uncharacterized protein</fullName>
    </submittedName>
</protein>
<evidence type="ECO:0000313" key="2">
    <source>
        <dbReference type="EMBL" id="CAE2278295.1"/>
    </source>
</evidence>
<gene>
    <name evidence="2" type="ORF">OAUR00152_LOCUS36121</name>
</gene>
<reference evidence="2" key="1">
    <citation type="submission" date="2021-01" db="EMBL/GenBank/DDBJ databases">
        <authorList>
            <person name="Corre E."/>
            <person name="Pelletier E."/>
            <person name="Niang G."/>
            <person name="Scheremetjew M."/>
            <person name="Finn R."/>
            <person name="Kale V."/>
            <person name="Holt S."/>
            <person name="Cochrane G."/>
            <person name="Meng A."/>
            <person name="Brown T."/>
            <person name="Cohen L."/>
        </authorList>
    </citation>
    <scope>NUCLEOTIDE SEQUENCE</scope>
    <source>
        <strain evidence="2">Isolate 1302-5</strain>
    </source>
</reference>
<feature type="chain" id="PRO_5031008843" evidence="1">
    <location>
        <begin position="25"/>
        <end position="294"/>
    </location>
</feature>
<sequence length="294" mass="32827">MKLGTALFATFLAASAPTFVSSRAAFILSPRKTLKSEKAVRIIPGLDDDIGISSEDFTHEVMEHAVKELKQTIADTISTEKITKMSVADVAQSTVEMVENAVDFVSEKEQALEKELAAAHAATLDALEQRKELVYLKYKAKADAKAADDRSASVESYDTYADDLERRRDMAVSHAARQLRDDETHLLYKNKAALRKDVGREKDILEELNTLKHNHAELDTVLKELHFMVDAEAGHSGHTALDESGPQSLQELPSDTRHYEYAMLDEFGPKPLETKVQDKGEHLNFELMDEYGGY</sequence>